<dbReference type="EMBL" id="REFR01000015">
    <property type="protein sequence ID" value="RMB01974.1"/>
    <property type="molecule type" value="Genomic_DNA"/>
</dbReference>
<dbReference type="Pfam" id="PF10074">
    <property type="entry name" value="RovC_DNA-bd"/>
    <property type="match status" value="1"/>
</dbReference>
<gene>
    <name evidence="2" type="ORF">BXY39_3484</name>
</gene>
<name>A0A3M0BWK9_9PROT</name>
<evidence type="ECO:0000313" key="2">
    <source>
        <dbReference type="EMBL" id="RMB01974.1"/>
    </source>
</evidence>
<dbReference type="OrthoDB" id="9811330at2"/>
<protein>
    <submittedName>
        <fullName evidence="2">Uncharacterized protein DUF2285</fullName>
    </submittedName>
</protein>
<feature type="domain" description="T6SS Transcription factor RovC-like DNA binding" evidence="1">
    <location>
        <begin position="12"/>
        <end position="86"/>
    </location>
</feature>
<reference evidence="2 3" key="1">
    <citation type="submission" date="2018-10" db="EMBL/GenBank/DDBJ databases">
        <title>Genomic Encyclopedia of Archaeal and Bacterial Type Strains, Phase II (KMG-II): from individual species to whole genera.</title>
        <authorList>
            <person name="Goeker M."/>
        </authorList>
    </citation>
    <scope>NUCLEOTIDE SEQUENCE [LARGE SCALE GENOMIC DNA]</scope>
    <source>
        <strain evidence="2 3">DSM 25217</strain>
    </source>
</reference>
<evidence type="ECO:0000259" key="1">
    <source>
        <dbReference type="Pfam" id="PF10074"/>
    </source>
</evidence>
<dbReference type="InterPro" id="IPR018754">
    <property type="entry name" value="RovC-like_DNA-bd"/>
</dbReference>
<keyword evidence="3" id="KW-1185">Reference proteome</keyword>
<dbReference type="AlphaFoldDB" id="A0A3M0BWK9"/>
<dbReference type="InParanoid" id="A0A3M0BWK9"/>
<sequence>MTHAPATPIADAPPTANVVTVYDREHLKLYMRLLDAEAAGASLADVAIILLGIDADVEPERAERVHANHLGRARWMTENGYRDLLQRGLP</sequence>
<organism evidence="2 3">
    <name type="scientific">Eilatimonas milleporae</name>
    <dbReference type="NCBI Taxonomy" id="911205"/>
    <lineage>
        <taxon>Bacteria</taxon>
        <taxon>Pseudomonadati</taxon>
        <taxon>Pseudomonadota</taxon>
        <taxon>Alphaproteobacteria</taxon>
        <taxon>Kordiimonadales</taxon>
        <taxon>Kordiimonadaceae</taxon>
        <taxon>Eilatimonas</taxon>
    </lineage>
</organism>
<evidence type="ECO:0000313" key="3">
    <source>
        <dbReference type="Proteomes" id="UP000271227"/>
    </source>
</evidence>
<dbReference type="Proteomes" id="UP000271227">
    <property type="component" value="Unassembled WGS sequence"/>
</dbReference>
<dbReference type="RefSeq" id="WP_121940112.1">
    <property type="nucleotide sequence ID" value="NZ_REFR01000015.1"/>
</dbReference>
<accession>A0A3M0BWK9</accession>
<proteinExistence type="predicted"/>
<comment type="caution">
    <text evidence="2">The sequence shown here is derived from an EMBL/GenBank/DDBJ whole genome shotgun (WGS) entry which is preliminary data.</text>
</comment>